<keyword evidence="1" id="KW-0812">Transmembrane</keyword>
<keyword evidence="1" id="KW-1133">Transmembrane helix</keyword>
<evidence type="ECO:0000313" key="2">
    <source>
        <dbReference type="EMBL" id="KAK5982523.1"/>
    </source>
</evidence>
<reference evidence="2 3" key="1">
    <citation type="submission" date="2019-10" db="EMBL/GenBank/DDBJ databases">
        <title>Assembly and Annotation for the nematode Trichostrongylus colubriformis.</title>
        <authorList>
            <person name="Martin J."/>
        </authorList>
    </citation>
    <scope>NUCLEOTIDE SEQUENCE [LARGE SCALE GENOMIC DNA]</scope>
    <source>
        <strain evidence="2">G859</strain>
        <tissue evidence="2">Whole worm</tissue>
    </source>
</reference>
<protein>
    <submittedName>
        <fullName evidence="2">Uncharacterized protein</fullName>
    </submittedName>
</protein>
<keyword evidence="3" id="KW-1185">Reference proteome</keyword>
<dbReference type="Proteomes" id="UP001331761">
    <property type="component" value="Unassembled WGS sequence"/>
</dbReference>
<sequence length="71" mass="7964">KCSRLREAAQSLLRWYTGLISKFKVSLMIVSVWTLFVAGAVVVRLILRECGSYVAQNVSPVFTQTSDRKSV</sequence>
<feature type="non-terminal residue" evidence="2">
    <location>
        <position position="1"/>
    </location>
</feature>
<dbReference type="AlphaFoldDB" id="A0AAN8GCP8"/>
<accession>A0AAN8GCP8</accession>
<comment type="caution">
    <text evidence="2">The sequence shown here is derived from an EMBL/GenBank/DDBJ whole genome shotgun (WGS) entry which is preliminary data.</text>
</comment>
<gene>
    <name evidence="2" type="ORF">GCK32_005188</name>
</gene>
<feature type="transmembrane region" description="Helical" evidence="1">
    <location>
        <begin position="25"/>
        <end position="47"/>
    </location>
</feature>
<evidence type="ECO:0000256" key="1">
    <source>
        <dbReference type="SAM" id="Phobius"/>
    </source>
</evidence>
<dbReference type="EMBL" id="WIXE01005026">
    <property type="protein sequence ID" value="KAK5982523.1"/>
    <property type="molecule type" value="Genomic_DNA"/>
</dbReference>
<organism evidence="2 3">
    <name type="scientific">Trichostrongylus colubriformis</name>
    <name type="common">Black scour worm</name>
    <dbReference type="NCBI Taxonomy" id="6319"/>
    <lineage>
        <taxon>Eukaryota</taxon>
        <taxon>Metazoa</taxon>
        <taxon>Ecdysozoa</taxon>
        <taxon>Nematoda</taxon>
        <taxon>Chromadorea</taxon>
        <taxon>Rhabditida</taxon>
        <taxon>Rhabditina</taxon>
        <taxon>Rhabditomorpha</taxon>
        <taxon>Strongyloidea</taxon>
        <taxon>Trichostrongylidae</taxon>
        <taxon>Trichostrongylus</taxon>
    </lineage>
</organism>
<proteinExistence type="predicted"/>
<evidence type="ECO:0000313" key="3">
    <source>
        <dbReference type="Proteomes" id="UP001331761"/>
    </source>
</evidence>
<name>A0AAN8GCP8_TRICO</name>
<keyword evidence="1" id="KW-0472">Membrane</keyword>